<sequence length="109" mass="12012">MMPAAFERTPGVVATRVNRPKISSVLISPAAPASWLFAIISFRVSASCTRSLFDRRILLSVTTILLFLASIRLMKTPTGTIAPPPRSPDVMPMVWSDVIRWSAATKDRK</sequence>
<feature type="transmembrane region" description="Helical" evidence="1">
    <location>
        <begin position="57"/>
        <end position="74"/>
    </location>
</feature>
<keyword evidence="1" id="KW-0472">Membrane</keyword>
<keyword evidence="1" id="KW-0812">Transmembrane</keyword>
<accession>A0A080YYQ7</accession>
<dbReference type="EMBL" id="ANJA01004081">
    <property type="protein sequence ID" value="ETO59518.1"/>
    <property type="molecule type" value="Genomic_DNA"/>
</dbReference>
<organism evidence="2 3">
    <name type="scientific">Phytophthora nicotianae P1976</name>
    <dbReference type="NCBI Taxonomy" id="1317066"/>
    <lineage>
        <taxon>Eukaryota</taxon>
        <taxon>Sar</taxon>
        <taxon>Stramenopiles</taxon>
        <taxon>Oomycota</taxon>
        <taxon>Peronosporomycetes</taxon>
        <taxon>Peronosporales</taxon>
        <taxon>Peronosporaceae</taxon>
        <taxon>Phytophthora</taxon>
    </lineage>
</organism>
<proteinExistence type="predicted"/>
<name>A0A080YYQ7_PHYNI</name>
<reference evidence="2 3" key="1">
    <citation type="submission" date="2013-11" db="EMBL/GenBank/DDBJ databases">
        <title>The Genome Sequence of Phytophthora parasitica P1976.</title>
        <authorList>
            <consortium name="The Broad Institute Genomics Platform"/>
            <person name="Russ C."/>
            <person name="Tyler B."/>
            <person name="Panabieres F."/>
            <person name="Shan W."/>
            <person name="Tripathy S."/>
            <person name="Grunwald N."/>
            <person name="Machado M."/>
            <person name="Johnson C.S."/>
            <person name="Walker B."/>
            <person name="Young S."/>
            <person name="Zeng Q."/>
            <person name="Gargeya S."/>
            <person name="Fitzgerald M."/>
            <person name="Haas B."/>
            <person name="Abouelleil A."/>
            <person name="Allen A.W."/>
            <person name="Alvarado L."/>
            <person name="Arachchi H.M."/>
            <person name="Berlin A.M."/>
            <person name="Chapman S.B."/>
            <person name="Gainer-Dewar J."/>
            <person name="Goldberg J."/>
            <person name="Griggs A."/>
            <person name="Gujja S."/>
            <person name="Hansen M."/>
            <person name="Howarth C."/>
            <person name="Imamovic A."/>
            <person name="Ireland A."/>
            <person name="Larimer J."/>
            <person name="McCowan C."/>
            <person name="Murphy C."/>
            <person name="Pearson M."/>
            <person name="Poon T.W."/>
            <person name="Priest M."/>
            <person name="Roberts A."/>
            <person name="Saif S."/>
            <person name="Shea T."/>
            <person name="Sisk P."/>
            <person name="Sykes S."/>
            <person name="Wortman J."/>
            <person name="Nusbaum C."/>
            <person name="Birren B."/>
        </authorList>
    </citation>
    <scope>NUCLEOTIDE SEQUENCE [LARGE SCALE GENOMIC DNA]</scope>
    <source>
        <strain evidence="2 3">P1976</strain>
    </source>
</reference>
<evidence type="ECO:0000256" key="1">
    <source>
        <dbReference type="SAM" id="Phobius"/>
    </source>
</evidence>
<evidence type="ECO:0000313" key="2">
    <source>
        <dbReference type="EMBL" id="ETO59518.1"/>
    </source>
</evidence>
<keyword evidence="1" id="KW-1133">Transmembrane helix</keyword>
<gene>
    <name evidence="2" type="ORF">F444_22133</name>
</gene>
<comment type="caution">
    <text evidence="2">The sequence shown here is derived from an EMBL/GenBank/DDBJ whole genome shotgun (WGS) entry which is preliminary data.</text>
</comment>
<feature type="transmembrane region" description="Helical" evidence="1">
    <location>
        <begin position="26"/>
        <end position="45"/>
    </location>
</feature>
<dbReference type="AlphaFoldDB" id="A0A080YYQ7"/>
<evidence type="ECO:0000313" key="3">
    <source>
        <dbReference type="Proteomes" id="UP000028582"/>
    </source>
</evidence>
<dbReference type="Proteomes" id="UP000028582">
    <property type="component" value="Unassembled WGS sequence"/>
</dbReference>
<protein>
    <submittedName>
        <fullName evidence="2">Uncharacterized protein</fullName>
    </submittedName>
</protein>